<dbReference type="HOGENOM" id="CLU_1658779_0_0_5"/>
<dbReference type="KEGG" id="man:A11S_279"/>
<evidence type="ECO:0000256" key="1">
    <source>
        <dbReference type="SAM" id="MobiDB-lite"/>
    </source>
</evidence>
<dbReference type="STRING" id="349215.A11S_279"/>
<dbReference type="Proteomes" id="UP000011932">
    <property type="component" value="Chromosome"/>
</dbReference>
<sequence>MAKDLAEMSAEELVNHLNDIAPPGSEMNEAGEQTIEALEQHGDDFDPTVDLPAPGTEITPEGEKAIQDFQNQSNEQDLINMIESLPAAGTAWTQEADDVAAKMEAWKNQDQLGPSERGVIGNHFNQSATGAYQNPGSAAPDMAPDNRPAPTAPSMNTPAM</sequence>
<dbReference type="RefSeq" id="WP_015466674.1">
    <property type="nucleotide sequence ID" value="NC_020812.1"/>
</dbReference>
<dbReference type="OrthoDB" id="9823927at2"/>
<proteinExistence type="predicted"/>
<gene>
    <name evidence="2" type="ORF">A11S_279</name>
</gene>
<dbReference type="EMBL" id="CP003538">
    <property type="protein sequence ID" value="AGH97114.1"/>
    <property type="molecule type" value="Genomic_DNA"/>
</dbReference>
<evidence type="ECO:0000313" key="2">
    <source>
        <dbReference type="EMBL" id="AGH97114.1"/>
    </source>
</evidence>
<accession>M4VV90</accession>
<protein>
    <submittedName>
        <fullName evidence="2">Uncharacterized protein</fullName>
    </submittedName>
</protein>
<dbReference type="AlphaFoldDB" id="M4VV90"/>
<feature type="compositionally biased region" description="Polar residues" evidence="1">
    <location>
        <begin position="123"/>
        <end position="136"/>
    </location>
</feature>
<reference evidence="2 3" key="1">
    <citation type="journal article" date="2013" name="ISME J.">
        <title>By their genes ye shall know them: genomic signatures of predatory bacteria.</title>
        <authorList>
            <person name="Pasternak Z."/>
            <person name="Pietrokovski S."/>
            <person name="Rotem O."/>
            <person name="Gophna U."/>
            <person name="Lurie-Weinberger M.N."/>
            <person name="Jurkevitch E."/>
        </authorList>
    </citation>
    <scope>NUCLEOTIDE SEQUENCE [LARGE SCALE GENOMIC DNA]</scope>
    <source>
        <strain evidence="2">EPB</strain>
    </source>
</reference>
<feature type="region of interest" description="Disordered" evidence="1">
    <location>
        <begin position="112"/>
        <end position="160"/>
    </location>
</feature>
<evidence type="ECO:0000313" key="3">
    <source>
        <dbReference type="Proteomes" id="UP000011932"/>
    </source>
</evidence>
<organism evidence="2 3">
    <name type="scientific">Micavibrio aeruginosavorus EPB</name>
    <dbReference type="NCBI Taxonomy" id="349215"/>
    <lineage>
        <taxon>Bacteria</taxon>
        <taxon>Pseudomonadati</taxon>
        <taxon>Bdellovibrionota</taxon>
        <taxon>Bdellovibrionia</taxon>
        <taxon>Bdellovibrionales</taxon>
        <taxon>Pseudobdellovibrionaceae</taxon>
        <taxon>Micavibrio</taxon>
    </lineage>
</organism>
<name>M4VV90_9BACT</name>